<reference evidence="1" key="2">
    <citation type="submission" date="2020-09" db="EMBL/GenBank/DDBJ databases">
        <authorList>
            <person name="Sun Q."/>
            <person name="Zhou Y."/>
        </authorList>
    </citation>
    <scope>NUCLEOTIDE SEQUENCE</scope>
    <source>
        <strain evidence="1">CGMCC 1.15447</strain>
    </source>
</reference>
<keyword evidence="2" id="KW-1185">Reference proteome</keyword>
<accession>A0A916WAH9</accession>
<sequence>MVESVRVYLNPPTGREVHIEFTDGTALAIEIDIAASVSGRYYRTNQGDIEVIQERRDPASEPSGT</sequence>
<comment type="caution">
    <text evidence="1">The sequence shown here is derived from an EMBL/GenBank/DDBJ whole genome shotgun (WGS) entry which is preliminary data.</text>
</comment>
<organism evidence="1 2">
    <name type="scientific">Edaphobacter acidisoli</name>
    <dbReference type="NCBI Taxonomy" id="2040573"/>
    <lineage>
        <taxon>Bacteria</taxon>
        <taxon>Pseudomonadati</taxon>
        <taxon>Acidobacteriota</taxon>
        <taxon>Terriglobia</taxon>
        <taxon>Terriglobales</taxon>
        <taxon>Acidobacteriaceae</taxon>
        <taxon>Edaphobacter</taxon>
    </lineage>
</organism>
<evidence type="ECO:0000313" key="1">
    <source>
        <dbReference type="EMBL" id="GGA80288.1"/>
    </source>
</evidence>
<dbReference type="EMBL" id="BMJB01000005">
    <property type="protein sequence ID" value="GGA80288.1"/>
    <property type="molecule type" value="Genomic_DNA"/>
</dbReference>
<name>A0A916WAH9_9BACT</name>
<dbReference type="Proteomes" id="UP000648801">
    <property type="component" value="Unassembled WGS sequence"/>
</dbReference>
<evidence type="ECO:0000313" key="2">
    <source>
        <dbReference type="Proteomes" id="UP000648801"/>
    </source>
</evidence>
<proteinExistence type="predicted"/>
<protein>
    <submittedName>
        <fullName evidence="1">Uncharacterized protein</fullName>
    </submittedName>
</protein>
<gene>
    <name evidence="1" type="ORF">GCM10011507_34420</name>
</gene>
<dbReference type="AlphaFoldDB" id="A0A916WAH9"/>
<reference evidence="1" key="1">
    <citation type="journal article" date="2014" name="Int. J. Syst. Evol. Microbiol.">
        <title>Complete genome sequence of Corynebacterium casei LMG S-19264T (=DSM 44701T), isolated from a smear-ripened cheese.</title>
        <authorList>
            <consortium name="US DOE Joint Genome Institute (JGI-PGF)"/>
            <person name="Walter F."/>
            <person name="Albersmeier A."/>
            <person name="Kalinowski J."/>
            <person name="Ruckert C."/>
        </authorList>
    </citation>
    <scope>NUCLEOTIDE SEQUENCE</scope>
    <source>
        <strain evidence="1">CGMCC 1.15447</strain>
    </source>
</reference>